<evidence type="ECO:0000313" key="3">
    <source>
        <dbReference type="Proteomes" id="UP000016924"/>
    </source>
</evidence>
<dbReference type="EMBL" id="JH767558">
    <property type="protein sequence ID" value="EON62377.1"/>
    <property type="molecule type" value="Genomic_DNA"/>
</dbReference>
<accession>R7YKC3</accession>
<dbReference type="Pfam" id="PF09994">
    <property type="entry name" value="T6SS_Tle1-like_cat"/>
    <property type="match status" value="1"/>
</dbReference>
<dbReference type="RefSeq" id="XP_007777694.1">
    <property type="nucleotide sequence ID" value="XM_007779504.1"/>
</dbReference>
<gene>
    <name evidence="2" type="ORF">W97_01599</name>
</gene>
<dbReference type="AlphaFoldDB" id="R7YKC3"/>
<dbReference type="eggNOG" id="ENOG502QSYI">
    <property type="taxonomic scope" value="Eukaryota"/>
</dbReference>
<dbReference type="SUPFAM" id="SSF53474">
    <property type="entry name" value="alpha/beta-Hydrolases"/>
    <property type="match status" value="1"/>
</dbReference>
<dbReference type="GeneID" id="19898910"/>
<dbReference type="InterPro" id="IPR029058">
    <property type="entry name" value="AB_hydrolase_fold"/>
</dbReference>
<organism evidence="2 3">
    <name type="scientific">Coniosporium apollinis (strain CBS 100218)</name>
    <name type="common">Rock-inhabiting black yeast</name>
    <dbReference type="NCBI Taxonomy" id="1168221"/>
    <lineage>
        <taxon>Eukaryota</taxon>
        <taxon>Fungi</taxon>
        <taxon>Dikarya</taxon>
        <taxon>Ascomycota</taxon>
        <taxon>Pezizomycotina</taxon>
        <taxon>Dothideomycetes</taxon>
        <taxon>Dothideomycetes incertae sedis</taxon>
        <taxon>Coniosporium</taxon>
    </lineage>
</organism>
<dbReference type="STRING" id="1168221.R7YKC3"/>
<evidence type="ECO:0000259" key="1">
    <source>
        <dbReference type="Pfam" id="PF09994"/>
    </source>
</evidence>
<name>R7YKC3_CONA1</name>
<proteinExistence type="predicted"/>
<evidence type="ECO:0000313" key="2">
    <source>
        <dbReference type="EMBL" id="EON62377.1"/>
    </source>
</evidence>
<dbReference type="OMA" id="LAVHENR"/>
<reference evidence="3" key="1">
    <citation type="submission" date="2012-06" db="EMBL/GenBank/DDBJ databases">
        <title>The genome sequence of Coniosporium apollinis CBS 100218.</title>
        <authorList>
            <consortium name="The Broad Institute Genome Sequencing Platform"/>
            <person name="Cuomo C."/>
            <person name="Gorbushina A."/>
            <person name="Noack S."/>
            <person name="Walker B."/>
            <person name="Young S.K."/>
            <person name="Zeng Q."/>
            <person name="Gargeya S."/>
            <person name="Fitzgerald M."/>
            <person name="Haas B."/>
            <person name="Abouelleil A."/>
            <person name="Alvarado L."/>
            <person name="Arachchi H.M."/>
            <person name="Berlin A.M."/>
            <person name="Chapman S.B."/>
            <person name="Goldberg J."/>
            <person name="Griggs A."/>
            <person name="Gujja S."/>
            <person name="Hansen M."/>
            <person name="Howarth C."/>
            <person name="Imamovic A."/>
            <person name="Larimer J."/>
            <person name="McCowan C."/>
            <person name="Montmayeur A."/>
            <person name="Murphy C."/>
            <person name="Neiman D."/>
            <person name="Pearson M."/>
            <person name="Priest M."/>
            <person name="Roberts A."/>
            <person name="Saif S."/>
            <person name="Shea T."/>
            <person name="Sisk P."/>
            <person name="Sykes S."/>
            <person name="Wortman J."/>
            <person name="Nusbaum C."/>
            <person name="Birren B."/>
        </authorList>
    </citation>
    <scope>NUCLEOTIDE SEQUENCE [LARGE SCALE GENOMIC DNA]</scope>
    <source>
        <strain evidence="3">CBS 100218</strain>
    </source>
</reference>
<sequence>MSSKPLLRKPSEGPVSHFRKRLIVLCDGTGQDSTANDHTQYPTNVTRFGRAISPWTTVTTKNKITDKEEEEQVEQIVYYQKGVGTNSWLDKRATGAGVAANVRAAYGFLAHNYDPGDEIYFFGYSRGAYTARAIAGMVTKAGLLKKRGMDAFTKVYEAYHKLRLSGSKEDTSDEDTSEEDDSTTLKVDGVKEDWYHDPDSVKAAVRIVGVWDTVEFHKPAVGKFFGYGGEDVEFENKKLSRQIPFGFHALALDERRKAYSPTLWKVSKHGTQTIKQVWFSGRHSDVGGGVSNPRLSDIPLAWMIGECEKTGYLGFDRSYCVAGNPPQPIQWGTSLGSTDENEKNGWFYWTHHLTDIVTLRDREPLSEKWTTNEQIHASIAHRKFGKNEDPGAKDAKPYECKLLTGENPESQGWLLHRDPQKGLLEAELNKVEKDYKGRIRKADEDD</sequence>
<feature type="domain" description="T6SS Phospholipase effector Tle1-like catalytic" evidence="1">
    <location>
        <begin position="20"/>
        <end position="305"/>
    </location>
</feature>
<dbReference type="PANTHER" id="PTHR33840">
    <property type="match status" value="1"/>
</dbReference>
<dbReference type="InterPro" id="IPR018712">
    <property type="entry name" value="Tle1-like_cat"/>
</dbReference>
<dbReference type="Proteomes" id="UP000016924">
    <property type="component" value="Unassembled WGS sequence"/>
</dbReference>
<dbReference type="PANTHER" id="PTHR33840:SF1">
    <property type="entry name" value="TLE1 PHOSPHOLIPASE DOMAIN-CONTAINING PROTEIN"/>
    <property type="match status" value="1"/>
</dbReference>
<dbReference type="HOGENOM" id="CLU_005049_1_0_1"/>
<keyword evidence="3" id="KW-1185">Reference proteome</keyword>
<protein>
    <recommendedName>
        <fullName evidence="1">T6SS Phospholipase effector Tle1-like catalytic domain-containing protein</fullName>
    </recommendedName>
</protein>
<dbReference type="OrthoDB" id="3057168at2759"/>